<dbReference type="Proteomes" id="UP001274321">
    <property type="component" value="Unassembled WGS sequence"/>
</dbReference>
<keyword evidence="6" id="KW-1185">Reference proteome</keyword>
<dbReference type="Gene3D" id="3.40.1410.10">
    <property type="entry name" value="Chorismate lyase-like"/>
    <property type="match status" value="1"/>
</dbReference>
<dbReference type="Pfam" id="PF07702">
    <property type="entry name" value="UTRA"/>
    <property type="match status" value="1"/>
</dbReference>
<organism evidence="5 6">
    <name type="scientific">Terrihabitans rhizophilus</name>
    <dbReference type="NCBI Taxonomy" id="3092662"/>
    <lineage>
        <taxon>Bacteria</taxon>
        <taxon>Pseudomonadati</taxon>
        <taxon>Pseudomonadota</taxon>
        <taxon>Alphaproteobacteria</taxon>
        <taxon>Hyphomicrobiales</taxon>
        <taxon>Terrihabitans</taxon>
    </lineage>
</organism>
<dbReference type="CDD" id="cd07377">
    <property type="entry name" value="WHTH_GntR"/>
    <property type="match status" value="1"/>
</dbReference>
<keyword evidence="2" id="KW-0238">DNA-binding</keyword>
<proteinExistence type="predicted"/>
<evidence type="ECO:0000256" key="1">
    <source>
        <dbReference type="ARBA" id="ARBA00023015"/>
    </source>
</evidence>
<dbReference type="PANTHER" id="PTHR44846:SF1">
    <property type="entry name" value="MANNOSYL-D-GLYCERATE TRANSPORT_METABOLISM SYSTEM REPRESSOR MNGR-RELATED"/>
    <property type="match status" value="1"/>
</dbReference>
<feature type="domain" description="HTH gntR-type" evidence="4">
    <location>
        <begin position="15"/>
        <end position="83"/>
    </location>
</feature>
<comment type="caution">
    <text evidence="5">The sequence shown here is derived from an EMBL/GenBank/DDBJ whole genome shotgun (WGS) entry which is preliminary data.</text>
</comment>
<protein>
    <submittedName>
        <fullName evidence="5">GntR family transcriptional regulator</fullName>
    </submittedName>
</protein>
<dbReference type="RefSeq" id="WP_319842898.1">
    <property type="nucleotide sequence ID" value="NZ_JAXAFJ010000001.1"/>
</dbReference>
<dbReference type="InterPro" id="IPR000524">
    <property type="entry name" value="Tscrpt_reg_HTH_GntR"/>
</dbReference>
<dbReference type="SUPFAM" id="SSF64288">
    <property type="entry name" value="Chorismate lyase-like"/>
    <property type="match status" value="1"/>
</dbReference>
<keyword evidence="1" id="KW-0805">Transcription regulation</keyword>
<evidence type="ECO:0000256" key="3">
    <source>
        <dbReference type="ARBA" id="ARBA00023163"/>
    </source>
</evidence>
<dbReference type="SUPFAM" id="SSF46785">
    <property type="entry name" value="Winged helix' DNA-binding domain"/>
    <property type="match status" value="1"/>
</dbReference>
<evidence type="ECO:0000313" key="6">
    <source>
        <dbReference type="Proteomes" id="UP001274321"/>
    </source>
</evidence>
<evidence type="ECO:0000256" key="2">
    <source>
        <dbReference type="ARBA" id="ARBA00023125"/>
    </source>
</evidence>
<dbReference type="InterPro" id="IPR036388">
    <property type="entry name" value="WH-like_DNA-bd_sf"/>
</dbReference>
<dbReference type="EMBL" id="JAXAFJ010000001">
    <property type="protein sequence ID" value="MDX6804781.1"/>
    <property type="molecule type" value="Genomic_DNA"/>
</dbReference>
<name>A0ABU4RPU8_9HYPH</name>
<dbReference type="InterPro" id="IPR050679">
    <property type="entry name" value="Bact_HTH_transcr_reg"/>
</dbReference>
<reference evidence="5 6" key="1">
    <citation type="submission" date="2023-11" db="EMBL/GenBank/DDBJ databases">
        <authorList>
            <person name="Bao R."/>
        </authorList>
    </citation>
    <scope>NUCLEOTIDE SEQUENCE [LARGE SCALE GENOMIC DNA]</scope>
    <source>
        <strain evidence="5 6">PJ23</strain>
    </source>
</reference>
<evidence type="ECO:0000259" key="4">
    <source>
        <dbReference type="PROSITE" id="PS50949"/>
    </source>
</evidence>
<gene>
    <name evidence="5" type="ORF">SCD90_01780</name>
</gene>
<dbReference type="PANTHER" id="PTHR44846">
    <property type="entry name" value="MANNOSYL-D-GLYCERATE TRANSPORT/METABOLISM SYSTEM REPRESSOR MNGR-RELATED"/>
    <property type="match status" value="1"/>
</dbReference>
<dbReference type="PROSITE" id="PS50949">
    <property type="entry name" value="HTH_GNTR"/>
    <property type="match status" value="1"/>
</dbReference>
<sequence length="247" mass="28001">MDQAVATEGRREGAKPLYRQMKEDLVRRVMSGEWRPGELVPSEVALAQEYRVSVGTARKAIEEMVLERLVVRQRGRGTTIARNDERYEPFRFYRLHVGENTKAAYSTSYMSCTPARANAIEAKGLNVKRGTAIVRILRLRSHEGQPAVLEHIAILEERCPNVAAIINNIQPESIYGLIERAFHIIIRRVEERVQASAAEEEDAEILKLTVGSPILEVMRKAFDLGGAVIEFRRMRAVSDIHYFNEIG</sequence>
<dbReference type="SMART" id="SM00345">
    <property type="entry name" value="HTH_GNTR"/>
    <property type="match status" value="1"/>
</dbReference>
<dbReference type="Gene3D" id="1.10.10.10">
    <property type="entry name" value="Winged helix-like DNA-binding domain superfamily/Winged helix DNA-binding domain"/>
    <property type="match status" value="1"/>
</dbReference>
<evidence type="ECO:0000313" key="5">
    <source>
        <dbReference type="EMBL" id="MDX6804781.1"/>
    </source>
</evidence>
<dbReference type="Pfam" id="PF00392">
    <property type="entry name" value="GntR"/>
    <property type="match status" value="1"/>
</dbReference>
<dbReference type="InterPro" id="IPR011663">
    <property type="entry name" value="UTRA"/>
</dbReference>
<dbReference type="SMART" id="SM00866">
    <property type="entry name" value="UTRA"/>
    <property type="match status" value="1"/>
</dbReference>
<dbReference type="InterPro" id="IPR036390">
    <property type="entry name" value="WH_DNA-bd_sf"/>
</dbReference>
<accession>A0ABU4RPU8</accession>
<dbReference type="InterPro" id="IPR028978">
    <property type="entry name" value="Chorismate_lyase_/UTRA_dom_sf"/>
</dbReference>
<keyword evidence="3" id="KW-0804">Transcription</keyword>